<sequence>MNKELYDKVQHLLRLLQRLYSNGFRERKGDFVEGKRCKKPLKEKESLQLLEEQPSQKPKLRTETMMSLDKLALDCRLLKECTTIRESLDRNLHDYRKLQNRQDLYQPYLELLMNYDDIPPSGMGGVHTLEIEDRHYDSLMAERRYLYQEMM</sequence>
<dbReference type="Proteomes" id="UP001151760">
    <property type="component" value="Unassembled WGS sequence"/>
</dbReference>
<proteinExistence type="predicted"/>
<accession>A0ABQ5B8H7</accession>
<reference evidence="1" key="2">
    <citation type="submission" date="2022-01" db="EMBL/GenBank/DDBJ databases">
        <authorList>
            <person name="Yamashiro T."/>
            <person name="Shiraishi A."/>
            <person name="Satake H."/>
            <person name="Nakayama K."/>
        </authorList>
    </citation>
    <scope>NUCLEOTIDE SEQUENCE</scope>
</reference>
<protein>
    <submittedName>
        <fullName evidence="1">Uncharacterized protein</fullName>
    </submittedName>
</protein>
<keyword evidence="2" id="KW-1185">Reference proteome</keyword>
<evidence type="ECO:0000313" key="1">
    <source>
        <dbReference type="EMBL" id="GJT09987.1"/>
    </source>
</evidence>
<organism evidence="1 2">
    <name type="scientific">Tanacetum coccineum</name>
    <dbReference type="NCBI Taxonomy" id="301880"/>
    <lineage>
        <taxon>Eukaryota</taxon>
        <taxon>Viridiplantae</taxon>
        <taxon>Streptophyta</taxon>
        <taxon>Embryophyta</taxon>
        <taxon>Tracheophyta</taxon>
        <taxon>Spermatophyta</taxon>
        <taxon>Magnoliopsida</taxon>
        <taxon>eudicotyledons</taxon>
        <taxon>Gunneridae</taxon>
        <taxon>Pentapetalae</taxon>
        <taxon>asterids</taxon>
        <taxon>campanulids</taxon>
        <taxon>Asterales</taxon>
        <taxon>Asteraceae</taxon>
        <taxon>Asteroideae</taxon>
        <taxon>Anthemideae</taxon>
        <taxon>Anthemidinae</taxon>
        <taxon>Tanacetum</taxon>
    </lineage>
</organism>
<comment type="caution">
    <text evidence="1">The sequence shown here is derived from an EMBL/GenBank/DDBJ whole genome shotgun (WGS) entry which is preliminary data.</text>
</comment>
<reference evidence="1" key="1">
    <citation type="journal article" date="2022" name="Int. J. Mol. Sci.">
        <title>Draft Genome of Tanacetum Coccineum: Genomic Comparison of Closely Related Tanacetum-Family Plants.</title>
        <authorList>
            <person name="Yamashiro T."/>
            <person name="Shiraishi A."/>
            <person name="Nakayama K."/>
            <person name="Satake H."/>
        </authorList>
    </citation>
    <scope>NUCLEOTIDE SEQUENCE</scope>
</reference>
<evidence type="ECO:0000313" key="2">
    <source>
        <dbReference type="Proteomes" id="UP001151760"/>
    </source>
</evidence>
<dbReference type="EMBL" id="BQNB010012954">
    <property type="protein sequence ID" value="GJT09987.1"/>
    <property type="molecule type" value="Genomic_DNA"/>
</dbReference>
<gene>
    <name evidence="1" type="ORF">Tco_0857029</name>
</gene>
<name>A0ABQ5B8H7_9ASTR</name>